<evidence type="ECO:0000256" key="5">
    <source>
        <dbReference type="SAM" id="Phobius"/>
    </source>
</evidence>
<dbReference type="GO" id="GO:0005384">
    <property type="term" value="F:manganese ion transmembrane transporter activity"/>
    <property type="evidence" value="ECO:0007669"/>
    <property type="project" value="TreeGrafter"/>
</dbReference>
<dbReference type="PANTHER" id="PTHR11706">
    <property type="entry name" value="SOLUTE CARRIER PROTEIN FAMILY 11 MEMBER"/>
    <property type="match status" value="1"/>
</dbReference>
<name>A0A8I0SCI7_9MICO</name>
<evidence type="ECO:0000313" key="6">
    <source>
        <dbReference type="EMBL" id="MBF4632135.1"/>
    </source>
</evidence>
<feature type="transmembrane region" description="Helical" evidence="5">
    <location>
        <begin position="49"/>
        <end position="68"/>
    </location>
</feature>
<dbReference type="EMBL" id="JADKRP010000003">
    <property type="protein sequence ID" value="MBF4632135.1"/>
    <property type="molecule type" value="Genomic_DNA"/>
</dbReference>
<evidence type="ECO:0000256" key="1">
    <source>
        <dbReference type="ARBA" id="ARBA00004141"/>
    </source>
</evidence>
<comment type="subcellular location">
    <subcellularLocation>
        <location evidence="1">Membrane</location>
        <topology evidence="1">Multi-pass membrane protein</topology>
    </subcellularLocation>
</comment>
<dbReference type="Pfam" id="PF01566">
    <property type="entry name" value="Nramp"/>
    <property type="match status" value="1"/>
</dbReference>
<keyword evidence="3 5" id="KW-1133">Transmembrane helix</keyword>
<dbReference type="InterPro" id="IPR001046">
    <property type="entry name" value="NRAMP_fam"/>
</dbReference>
<accession>A0A8I0SCI7</accession>
<feature type="transmembrane region" description="Helical" evidence="5">
    <location>
        <begin position="335"/>
        <end position="354"/>
    </location>
</feature>
<dbReference type="GO" id="GO:0015086">
    <property type="term" value="F:cadmium ion transmembrane transporter activity"/>
    <property type="evidence" value="ECO:0007669"/>
    <property type="project" value="TreeGrafter"/>
</dbReference>
<dbReference type="GO" id="GO:0034755">
    <property type="term" value="P:iron ion transmembrane transport"/>
    <property type="evidence" value="ECO:0007669"/>
    <property type="project" value="TreeGrafter"/>
</dbReference>
<evidence type="ECO:0000313" key="7">
    <source>
        <dbReference type="Proteomes" id="UP000634579"/>
    </source>
</evidence>
<feature type="transmembrane region" description="Helical" evidence="5">
    <location>
        <begin position="195"/>
        <end position="216"/>
    </location>
</feature>
<feature type="transmembrane region" description="Helical" evidence="5">
    <location>
        <begin position="288"/>
        <end position="314"/>
    </location>
</feature>
<feature type="transmembrane region" description="Helical" evidence="5">
    <location>
        <begin position="397"/>
        <end position="418"/>
    </location>
</feature>
<dbReference type="GO" id="GO:0005886">
    <property type="term" value="C:plasma membrane"/>
    <property type="evidence" value="ECO:0007669"/>
    <property type="project" value="TreeGrafter"/>
</dbReference>
<proteinExistence type="predicted"/>
<dbReference type="Proteomes" id="UP000634579">
    <property type="component" value="Unassembled WGS sequence"/>
</dbReference>
<feature type="transmembrane region" description="Helical" evidence="5">
    <location>
        <begin position="131"/>
        <end position="148"/>
    </location>
</feature>
<evidence type="ECO:0000256" key="2">
    <source>
        <dbReference type="ARBA" id="ARBA00022692"/>
    </source>
</evidence>
<dbReference type="NCBIfam" id="NF037982">
    <property type="entry name" value="Nramp_1"/>
    <property type="match status" value="2"/>
</dbReference>
<dbReference type="RefSeq" id="WP_194675802.1">
    <property type="nucleotide sequence ID" value="NZ_JADKRP010000003.1"/>
</dbReference>
<feature type="transmembrane region" description="Helical" evidence="5">
    <location>
        <begin position="237"/>
        <end position="258"/>
    </location>
</feature>
<protein>
    <submittedName>
        <fullName evidence="6">Nramp family divalent metal transporter</fullName>
    </submittedName>
</protein>
<evidence type="ECO:0000256" key="3">
    <source>
        <dbReference type="ARBA" id="ARBA00022989"/>
    </source>
</evidence>
<reference evidence="6 7" key="1">
    <citation type="submission" date="2020-10" db="EMBL/GenBank/DDBJ databases">
        <title>Draft genome sequences of plant-associated actinobacteria.</title>
        <authorList>
            <person name="Tarlachkov S.V."/>
            <person name="Starodumova I.P."/>
            <person name="Dorofeeva L.V."/>
            <person name="Prisyazhnaya N.V."/>
            <person name="Roubtsova T.V."/>
            <person name="Chizhov V.N."/>
            <person name="Nadler S.A."/>
            <person name="Subbotin S.A."/>
            <person name="Evtushenko L.I."/>
        </authorList>
    </citation>
    <scope>NUCLEOTIDE SEQUENCE [LARGE SCALE GENOMIC DNA]</scope>
    <source>
        <strain evidence="6 7">VKM Ac-2886</strain>
    </source>
</reference>
<evidence type="ECO:0000256" key="4">
    <source>
        <dbReference type="ARBA" id="ARBA00023136"/>
    </source>
</evidence>
<keyword evidence="2 5" id="KW-0812">Transmembrane</keyword>
<comment type="caution">
    <text evidence="6">The sequence shown here is derived from an EMBL/GenBank/DDBJ whole genome shotgun (WGS) entry which is preliminary data.</text>
</comment>
<feature type="transmembrane region" description="Helical" evidence="5">
    <location>
        <begin position="20"/>
        <end position="43"/>
    </location>
</feature>
<feature type="transmembrane region" description="Helical" evidence="5">
    <location>
        <begin position="155"/>
        <end position="175"/>
    </location>
</feature>
<keyword evidence="7" id="KW-1185">Reference proteome</keyword>
<organism evidence="6 7">
    <name type="scientific">Clavibacter phaseoli</name>
    <dbReference type="NCBI Taxonomy" id="1734031"/>
    <lineage>
        <taxon>Bacteria</taxon>
        <taxon>Bacillati</taxon>
        <taxon>Actinomycetota</taxon>
        <taxon>Actinomycetes</taxon>
        <taxon>Micrococcales</taxon>
        <taxon>Microbacteriaceae</taxon>
        <taxon>Clavibacter</taxon>
    </lineage>
</organism>
<sequence>MTDLDTRGDVREPQESAKRWRIVGPGLVVAATGIGAGDLVATLVAGSRFGYALLWAAVLGVIIKIFLVEGAGRYSLATGKTIFEGWRTVGRWTTWYFGPYILIWGLVYGAAAMSSSALPLAALFPGVDLKVFAIACGLVGAVVVWFGRYSAFERIIAVFVGLMFVTVVGAAIVTVPNVPALLTGLVPTIPEGGLVVALSIAGGVGGTITLAAYGYWLREKGWVAPGWMKVMRIDNSVAYVMSGVFVLSMLVVGAELLYSADIALADGEGGLVQLADVLGERYGAFMTWFFLLGFFATSFSSILGVWNGVSLMFADFLGTIRGLDVEDPRRRLGGSYYRAFILWLTIPPIGLLFLDQPIGLIIAYGVLGALFMPFLAITLLVLLNTDRTPRAWRNRPLSNTVMGLSALLFMVLGVQQLVTEVGKLL</sequence>
<keyword evidence="4 5" id="KW-0472">Membrane</keyword>
<gene>
    <name evidence="6" type="ORF">ITJ42_13010</name>
</gene>
<feature type="transmembrane region" description="Helical" evidence="5">
    <location>
        <begin position="360"/>
        <end position="385"/>
    </location>
</feature>
<dbReference type="PANTHER" id="PTHR11706:SF3">
    <property type="entry name" value="METAL ION TRANSPORT PROTEIN"/>
    <property type="match status" value="1"/>
</dbReference>
<dbReference type="AlphaFoldDB" id="A0A8I0SCI7"/>
<feature type="transmembrane region" description="Helical" evidence="5">
    <location>
        <begin position="89"/>
        <end position="111"/>
    </location>
</feature>